<accession>A0A923T9J4</accession>
<dbReference type="Pfam" id="PF03203">
    <property type="entry name" value="MerC"/>
    <property type="match status" value="1"/>
</dbReference>
<feature type="transmembrane region" description="Helical" evidence="1">
    <location>
        <begin position="52"/>
        <end position="72"/>
    </location>
</feature>
<dbReference type="RefSeq" id="WP_187467176.1">
    <property type="nucleotide sequence ID" value="NZ_JACSIT010000118.1"/>
</dbReference>
<sequence length="141" mass="15488">MAKSTLSRPDFIGAFASSLCIVHCLLAPLFFVAQPVVYHQVVSHQGHHHGEGLWGCLDYVFLLVSLLAVWFAHKPQRSGWVRGGLWGGWACFALGLFLGERLVGGEGMMYLGSGILVLTHLSNLRWRNGHLPTAEPEKIPA</sequence>
<dbReference type="AlphaFoldDB" id="A0A923T9J4"/>
<reference evidence="2" key="1">
    <citation type="submission" date="2020-08" db="EMBL/GenBank/DDBJ databases">
        <title>Lewinella bacteria from marine environments.</title>
        <authorList>
            <person name="Zhong Y."/>
        </authorList>
    </citation>
    <scope>NUCLEOTIDE SEQUENCE</scope>
    <source>
        <strain evidence="2">KCTC 42187</strain>
    </source>
</reference>
<evidence type="ECO:0000313" key="2">
    <source>
        <dbReference type="EMBL" id="MBC6995128.1"/>
    </source>
</evidence>
<feature type="transmembrane region" description="Helical" evidence="1">
    <location>
        <begin position="84"/>
        <end position="103"/>
    </location>
</feature>
<proteinExistence type="predicted"/>
<evidence type="ECO:0000313" key="3">
    <source>
        <dbReference type="Proteomes" id="UP000650081"/>
    </source>
</evidence>
<dbReference type="InterPro" id="IPR004891">
    <property type="entry name" value="Mercury-R_MerC"/>
</dbReference>
<gene>
    <name evidence="2" type="ORF">H9S92_13190</name>
</gene>
<dbReference type="EMBL" id="JACSIT010000118">
    <property type="protein sequence ID" value="MBC6995128.1"/>
    <property type="molecule type" value="Genomic_DNA"/>
</dbReference>
<keyword evidence="3" id="KW-1185">Reference proteome</keyword>
<dbReference type="GO" id="GO:0016020">
    <property type="term" value="C:membrane"/>
    <property type="evidence" value="ECO:0007669"/>
    <property type="project" value="InterPro"/>
</dbReference>
<name>A0A923T9J4_9BACT</name>
<keyword evidence="1" id="KW-1133">Transmembrane helix</keyword>
<comment type="caution">
    <text evidence="2">The sequence shown here is derived from an EMBL/GenBank/DDBJ whole genome shotgun (WGS) entry which is preliminary data.</text>
</comment>
<dbReference type="GO" id="GO:0015097">
    <property type="term" value="F:mercury ion transmembrane transporter activity"/>
    <property type="evidence" value="ECO:0007669"/>
    <property type="project" value="InterPro"/>
</dbReference>
<evidence type="ECO:0000256" key="1">
    <source>
        <dbReference type="SAM" id="Phobius"/>
    </source>
</evidence>
<keyword evidence="1" id="KW-0472">Membrane</keyword>
<protein>
    <submittedName>
        <fullName evidence="2">MerC domain-containing protein</fullName>
    </submittedName>
</protein>
<feature type="transmembrane region" description="Helical" evidence="1">
    <location>
        <begin position="109"/>
        <end position="126"/>
    </location>
</feature>
<dbReference type="Proteomes" id="UP000650081">
    <property type="component" value="Unassembled WGS sequence"/>
</dbReference>
<keyword evidence="1" id="KW-0812">Transmembrane</keyword>
<organism evidence="2 3">
    <name type="scientific">Neolewinella lacunae</name>
    <dbReference type="NCBI Taxonomy" id="1517758"/>
    <lineage>
        <taxon>Bacteria</taxon>
        <taxon>Pseudomonadati</taxon>
        <taxon>Bacteroidota</taxon>
        <taxon>Saprospiria</taxon>
        <taxon>Saprospirales</taxon>
        <taxon>Lewinellaceae</taxon>
        <taxon>Neolewinella</taxon>
    </lineage>
</organism>
<feature type="transmembrane region" description="Helical" evidence="1">
    <location>
        <begin position="12"/>
        <end position="32"/>
    </location>
</feature>